<proteinExistence type="predicted"/>
<keyword evidence="3" id="KW-1185">Reference proteome</keyword>
<evidence type="ECO:0000313" key="3">
    <source>
        <dbReference type="Proteomes" id="UP001549749"/>
    </source>
</evidence>
<protein>
    <submittedName>
        <fullName evidence="2">SIR2 family protein</fullName>
    </submittedName>
</protein>
<evidence type="ECO:0000256" key="1">
    <source>
        <dbReference type="SAM" id="MobiDB-lite"/>
    </source>
</evidence>
<feature type="region of interest" description="Disordered" evidence="1">
    <location>
        <begin position="291"/>
        <end position="311"/>
    </location>
</feature>
<accession>A0ABV2TAY5</accession>
<comment type="caution">
    <text evidence="2">The sequence shown here is derived from an EMBL/GenBank/DDBJ whole genome shotgun (WGS) entry which is preliminary data.</text>
</comment>
<sequence length="414" mass="47163">MTDQDESIYRSLLKGISTGECALILGPLFGVTQDGKKIHEMLRHTLQQDYKVDLDTDFDNLFIVRKYPDAVFEFQLRGAIQEFYADIQPQVHKVYDDLVQINFHAIVSFTQDEFLKDAFKRAQSQKVFQYFSVKGTAAENTPPANNAGATLGARKKGPPILYNLYGRCNDPDSLIVGYDTFYEFLFSFIGEKQQQQLREMSERLKDSKMFLFLGFNLKKWYVPLLLTMLLKRQSSIRIPAIATMDDTDEQSNQNYMEWLSRYPMAMSFVDGTSIELIEKIIAAGKKEQEHLSADAGDNANGQPGRPQNGSTAVRKSLLRQEDHQVVPPISINEAYNQVINASSAEALLKTMQRLFESLENRNISKETNRALIDIIGALSALRREIIEGLPSEEASFRLRKLRMQIIELFESILA</sequence>
<dbReference type="Pfam" id="PF13289">
    <property type="entry name" value="SIR2_2"/>
    <property type="match status" value="1"/>
</dbReference>
<feature type="compositionally biased region" description="Polar residues" evidence="1">
    <location>
        <begin position="299"/>
        <end position="311"/>
    </location>
</feature>
<name>A0ABV2TAY5_9BACT</name>
<gene>
    <name evidence="2" type="ORF">ABR189_22615</name>
</gene>
<dbReference type="EMBL" id="JBEXAC010000002">
    <property type="protein sequence ID" value="MET7000202.1"/>
    <property type="molecule type" value="Genomic_DNA"/>
</dbReference>
<reference evidence="2 3" key="1">
    <citation type="submission" date="2024-06" db="EMBL/GenBank/DDBJ databases">
        <title>Chitinophaga defluvii sp. nov., isolated from municipal sewage.</title>
        <authorList>
            <person name="Zhang L."/>
        </authorList>
    </citation>
    <scope>NUCLEOTIDE SEQUENCE [LARGE SCALE GENOMIC DNA]</scope>
    <source>
        <strain evidence="2 3">H8</strain>
    </source>
</reference>
<dbReference type="RefSeq" id="WP_354662762.1">
    <property type="nucleotide sequence ID" value="NZ_JBEXAC010000002.1"/>
</dbReference>
<dbReference type="Proteomes" id="UP001549749">
    <property type="component" value="Unassembled WGS sequence"/>
</dbReference>
<organism evidence="2 3">
    <name type="scientific">Chitinophaga defluvii</name>
    <dbReference type="NCBI Taxonomy" id="3163343"/>
    <lineage>
        <taxon>Bacteria</taxon>
        <taxon>Pseudomonadati</taxon>
        <taxon>Bacteroidota</taxon>
        <taxon>Chitinophagia</taxon>
        <taxon>Chitinophagales</taxon>
        <taxon>Chitinophagaceae</taxon>
        <taxon>Chitinophaga</taxon>
    </lineage>
</organism>
<evidence type="ECO:0000313" key="2">
    <source>
        <dbReference type="EMBL" id="MET7000202.1"/>
    </source>
</evidence>